<organism evidence="5 6">
    <name type="scientific">Parafrankia irregularis</name>
    <dbReference type="NCBI Taxonomy" id="795642"/>
    <lineage>
        <taxon>Bacteria</taxon>
        <taxon>Bacillati</taxon>
        <taxon>Actinomycetota</taxon>
        <taxon>Actinomycetes</taxon>
        <taxon>Frankiales</taxon>
        <taxon>Frankiaceae</taxon>
        <taxon>Parafrankia</taxon>
    </lineage>
</organism>
<feature type="domain" description="Acyl-CoA oxidase/dehydrogenase middle" evidence="3">
    <location>
        <begin position="136"/>
        <end position="217"/>
    </location>
</feature>
<dbReference type="EMBL" id="FAOZ01000009">
    <property type="protein sequence ID" value="CUU56930.1"/>
    <property type="molecule type" value="Genomic_DNA"/>
</dbReference>
<dbReference type="Gene3D" id="2.40.110.10">
    <property type="entry name" value="Butyryl-CoA Dehydrogenase, subunit A, domain 2"/>
    <property type="match status" value="1"/>
</dbReference>
<dbReference type="Gene3D" id="1.10.540.10">
    <property type="entry name" value="Acyl-CoA dehydrogenase/oxidase, N-terminal domain"/>
    <property type="match status" value="1"/>
</dbReference>
<dbReference type="GO" id="GO:0016627">
    <property type="term" value="F:oxidoreductase activity, acting on the CH-CH group of donors"/>
    <property type="evidence" value="ECO:0007669"/>
    <property type="project" value="InterPro"/>
</dbReference>
<dbReference type="Gene3D" id="1.20.140.10">
    <property type="entry name" value="Butyryl-CoA Dehydrogenase, subunit A, domain 3"/>
    <property type="match status" value="1"/>
</dbReference>
<dbReference type="Proteomes" id="UP000198802">
    <property type="component" value="Unassembled WGS sequence"/>
</dbReference>
<dbReference type="GO" id="GO:0005886">
    <property type="term" value="C:plasma membrane"/>
    <property type="evidence" value="ECO:0007669"/>
    <property type="project" value="TreeGrafter"/>
</dbReference>
<dbReference type="PANTHER" id="PTHR43292:SF4">
    <property type="entry name" value="ACYL-COA DEHYDROGENASE FADE34"/>
    <property type="match status" value="1"/>
</dbReference>
<proteinExistence type="predicted"/>
<evidence type="ECO:0000256" key="1">
    <source>
        <dbReference type="ARBA" id="ARBA00022630"/>
    </source>
</evidence>
<name>A0A0S4QPI7_9ACTN</name>
<dbReference type="SUPFAM" id="SSF56645">
    <property type="entry name" value="Acyl-CoA dehydrogenase NM domain-like"/>
    <property type="match status" value="1"/>
</dbReference>
<dbReference type="AlphaFoldDB" id="A0A0S4QPI7"/>
<evidence type="ECO:0000256" key="2">
    <source>
        <dbReference type="ARBA" id="ARBA00023002"/>
    </source>
</evidence>
<keyword evidence="1" id="KW-0285">Flavoprotein</keyword>
<dbReference type="InterPro" id="IPR036250">
    <property type="entry name" value="AcylCo_DH-like_C"/>
</dbReference>
<evidence type="ECO:0000313" key="6">
    <source>
        <dbReference type="Proteomes" id="UP000198802"/>
    </source>
</evidence>
<keyword evidence="6" id="KW-1185">Reference proteome</keyword>
<dbReference type="RefSeq" id="WP_091277808.1">
    <property type="nucleotide sequence ID" value="NZ_FAOZ01000009.1"/>
</dbReference>
<dbReference type="InterPro" id="IPR006091">
    <property type="entry name" value="Acyl-CoA_Oxase/DH_mid-dom"/>
</dbReference>
<reference evidence="6" key="1">
    <citation type="submission" date="2015-11" db="EMBL/GenBank/DDBJ databases">
        <authorList>
            <person name="Varghese N."/>
        </authorList>
    </citation>
    <scope>NUCLEOTIDE SEQUENCE [LARGE SCALE GENOMIC DNA]</scope>
    <source>
        <strain evidence="6">DSM 45899</strain>
    </source>
</reference>
<dbReference type="InterPro" id="IPR037069">
    <property type="entry name" value="AcylCoA_DH/ox_N_sf"/>
</dbReference>
<evidence type="ECO:0000259" key="3">
    <source>
        <dbReference type="Pfam" id="PF02770"/>
    </source>
</evidence>
<protein>
    <submittedName>
        <fullName evidence="5">Acyl-CoA dehydrogenase</fullName>
    </submittedName>
</protein>
<evidence type="ECO:0000313" key="5">
    <source>
        <dbReference type="EMBL" id="CUU56930.1"/>
    </source>
</evidence>
<dbReference type="InterPro" id="IPR046373">
    <property type="entry name" value="Acyl-CoA_Oxase/DH_mid-dom_sf"/>
</dbReference>
<keyword evidence="2" id="KW-0560">Oxidoreductase</keyword>
<sequence>MSSDEIESVEDFRLRARTWLRENMPRLEAGGGRRLVVRPDEEELAEVAEDRRLQRLLFDGGFAGLCFPKEYGGQGLTPAHAEAFNAELVGYRYPSRLQVPTMTPCAAVIAEFGTEEQKRRHLPAILRGEELWMQFLSEPGAGSDVAGAKTSAVREGDEWVLNGSKIWTTGAWWSDWGLCLARTNWDVPKHRGLTVFMLPIHQEGVEVSRIEMLDGNKEFCQEFLTDVRVPDSARIGAVDDGWTVATRWLFYERSFSSSPFALRPAGDVETFGDPGTGLLQIAEQAGRLHDPAARELVGEAHMLRTAMRELDGRLHALIATGRSSDQIAAVGRLMHGVTMGRLATIGFELAGASAVAAGDDEQAGALGTSYLLRQIGSIGGGTTEIARNVISERVLGMPRELALDRNVPYREVRTAPSSGGGAASRS</sequence>
<dbReference type="InterPro" id="IPR013786">
    <property type="entry name" value="AcylCoA_DH/ox_N"/>
</dbReference>
<gene>
    <name evidence="5" type="ORF">Ga0074812_109150</name>
</gene>
<dbReference type="Pfam" id="PF02771">
    <property type="entry name" value="Acyl-CoA_dh_N"/>
    <property type="match status" value="1"/>
</dbReference>
<dbReference type="InterPro" id="IPR009100">
    <property type="entry name" value="AcylCoA_DH/oxidase_NM_dom_sf"/>
</dbReference>
<evidence type="ECO:0000259" key="4">
    <source>
        <dbReference type="Pfam" id="PF02771"/>
    </source>
</evidence>
<dbReference type="SUPFAM" id="SSF47203">
    <property type="entry name" value="Acyl-CoA dehydrogenase C-terminal domain-like"/>
    <property type="match status" value="1"/>
</dbReference>
<dbReference type="InterPro" id="IPR052161">
    <property type="entry name" value="Mycobact_Acyl-CoA_DH"/>
</dbReference>
<feature type="domain" description="Acyl-CoA dehydrogenase/oxidase N-terminal" evidence="4">
    <location>
        <begin position="38"/>
        <end position="129"/>
    </location>
</feature>
<accession>A0A0S4QPI7</accession>
<dbReference type="GO" id="GO:0050660">
    <property type="term" value="F:flavin adenine dinucleotide binding"/>
    <property type="evidence" value="ECO:0007669"/>
    <property type="project" value="InterPro"/>
</dbReference>
<dbReference type="PANTHER" id="PTHR43292">
    <property type="entry name" value="ACYL-COA DEHYDROGENASE"/>
    <property type="match status" value="1"/>
</dbReference>
<dbReference type="Pfam" id="PF02770">
    <property type="entry name" value="Acyl-CoA_dh_M"/>
    <property type="match status" value="1"/>
</dbReference>